<feature type="domain" description="PurE" evidence="1">
    <location>
        <begin position="120"/>
        <end position="249"/>
    </location>
</feature>
<dbReference type="AlphaFoldDB" id="A0A2V1JM11"/>
<dbReference type="OrthoDB" id="9782511at2"/>
<comment type="caution">
    <text evidence="2">The sequence shown here is derived from an EMBL/GenBank/DDBJ whole genome shotgun (WGS) entry which is preliminary data.</text>
</comment>
<dbReference type="GO" id="GO:0006189">
    <property type="term" value="P:'de novo' IMP biosynthetic process"/>
    <property type="evidence" value="ECO:0007669"/>
    <property type="project" value="InterPro"/>
</dbReference>
<dbReference type="SUPFAM" id="SSF52255">
    <property type="entry name" value="N5-CAIR mutase (phosphoribosylaminoimidazole carboxylase, PurE)"/>
    <property type="match status" value="1"/>
</dbReference>
<dbReference type="InterPro" id="IPR039476">
    <property type="entry name" value="P2CMN_synthase_LarB"/>
</dbReference>
<dbReference type="InterPro" id="IPR000031">
    <property type="entry name" value="PurE_dom"/>
</dbReference>
<organism evidence="2 3">
    <name type="scientific">Eubacterium ramulus</name>
    <dbReference type="NCBI Taxonomy" id="39490"/>
    <lineage>
        <taxon>Bacteria</taxon>
        <taxon>Bacillati</taxon>
        <taxon>Bacillota</taxon>
        <taxon>Clostridia</taxon>
        <taxon>Eubacteriales</taxon>
        <taxon>Eubacteriaceae</taxon>
        <taxon>Eubacterium</taxon>
    </lineage>
</organism>
<evidence type="ECO:0000313" key="3">
    <source>
        <dbReference type="Proteomes" id="UP000245288"/>
    </source>
</evidence>
<dbReference type="SMART" id="SM01001">
    <property type="entry name" value="AIRC"/>
    <property type="match status" value="1"/>
</dbReference>
<gene>
    <name evidence="2" type="ORF">LG34_14385</name>
</gene>
<dbReference type="PANTHER" id="PTHR43064:SF1">
    <property type="entry name" value="SLL1489 PROTEIN"/>
    <property type="match status" value="1"/>
</dbReference>
<dbReference type="NCBIfam" id="NF033503">
    <property type="entry name" value="LarB"/>
    <property type="match status" value="1"/>
</dbReference>
<evidence type="ECO:0000313" key="2">
    <source>
        <dbReference type="EMBL" id="PWE85687.1"/>
    </source>
</evidence>
<evidence type="ECO:0000259" key="1">
    <source>
        <dbReference type="SMART" id="SM01001"/>
    </source>
</evidence>
<dbReference type="Pfam" id="PF00731">
    <property type="entry name" value="AIRC"/>
    <property type="match status" value="1"/>
</dbReference>
<dbReference type="Proteomes" id="UP000245288">
    <property type="component" value="Unassembled WGS sequence"/>
</dbReference>
<proteinExistence type="predicted"/>
<keyword evidence="3" id="KW-1185">Reference proteome</keyword>
<dbReference type="Gene3D" id="3.40.50.1970">
    <property type="match status" value="1"/>
</dbReference>
<dbReference type="RefSeq" id="WP_109216582.1">
    <property type="nucleotide sequence ID" value="NZ_CAJLEE010000006.1"/>
</dbReference>
<reference evidence="2 3" key="1">
    <citation type="submission" date="2014-09" db="EMBL/GenBank/DDBJ databases">
        <title>Butyrate-producing bacteria isolated from human gut.</title>
        <authorList>
            <person name="Zhang Q."/>
            <person name="Zhao L."/>
        </authorList>
    </citation>
    <scope>NUCLEOTIDE SEQUENCE [LARGE SCALE GENOMIC DNA]</scope>
    <source>
        <strain evidence="2 3">21</strain>
    </source>
</reference>
<sequence>MDVTYLSDILKKVSEKSMDVDTALESLKHLPYEDIGYANIDQHRNLRTGEAEVIFGQGKTPEQIAGIVSHMMHDNARILVTRASAEAYEAVKAVAPEAVYEKLSKIIMVGAMPEPKAEKGTIAVVTAGTSDIPVAEEAALTAEFFGDKVDRVYDVGVAGIHRLFGKIDRIQSADVIIVIAGMEGALASVVGGLVEVPVIAVPTSVGYGASFGGLAALLSMLNSCANGIGVVNIDNGYGAACLANKIMKR</sequence>
<protein>
    <submittedName>
        <fullName evidence="2">1-(5-phosphoribosyl)-5-amino-4-imidazole-carboxylate carboxylase</fullName>
    </submittedName>
</protein>
<name>A0A2V1JM11_EUBRA</name>
<dbReference type="EMBL" id="JRFU01000161">
    <property type="protein sequence ID" value="PWE85687.1"/>
    <property type="molecule type" value="Genomic_DNA"/>
</dbReference>
<dbReference type="PANTHER" id="PTHR43064">
    <property type="entry name" value="PHOSPHORIBOSYLAMINOIMIDAZOLE CARBOXYLASE-RELATED"/>
    <property type="match status" value="1"/>
</dbReference>
<dbReference type="GO" id="GO:0016787">
    <property type="term" value="F:hydrolase activity"/>
    <property type="evidence" value="ECO:0007669"/>
    <property type="project" value="InterPro"/>
</dbReference>
<accession>A0A2V1JM11</accession>